<name>B8ICL7_METNO</name>
<dbReference type="Proteomes" id="UP000008207">
    <property type="component" value="Chromosome"/>
</dbReference>
<organism evidence="1 2">
    <name type="scientific">Methylobacterium nodulans (strain LMG 21967 / CNCM I-2342 / ORS 2060)</name>
    <dbReference type="NCBI Taxonomy" id="460265"/>
    <lineage>
        <taxon>Bacteria</taxon>
        <taxon>Pseudomonadati</taxon>
        <taxon>Pseudomonadota</taxon>
        <taxon>Alphaproteobacteria</taxon>
        <taxon>Hyphomicrobiales</taxon>
        <taxon>Methylobacteriaceae</taxon>
        <taxon>Methylobacterium</taxon>
    </lineage>
</organism>
<dbReference type="EMBL" id="CP001349">
    <property type="protein sequence ID" value="ACL57428.1"/>
    <property type="molecule type" value="Genomic_DNA"/>
</dbReference>
<dbReference type="AlphaFoldDB" id="B8ICL7"/>
<dbReference type="eggNOG" id="ENOG502Z7JG">
    <property type="taxonomic scope" value="Bacteria"/>
</dbReference>
<dbReference type="STRING" id="460265.Mnod_2458"/>
<dbReference type="Pfam" id="PF03864">
    <property type="entry name" value="Phage_cap_E"/>
    <property type="match status" value="1"/>
</dbReference>
<sequence>MLNIFENDAFSVVSMTAKVNKQPFVPGQIGATGIFQEEGVTTTTVMVEEMNGTLALVAPTPRGGVGETTDNEKRKVRAFPVPHYQRDDSVMADEVQGVRAFGAEGQASQVETVERLVESKMGKHTRALDVTLEHQRVGCLKGLITDKYGNTMFDLYQMYGLTRPDPIEFHLDIATTDVRMVCFDVIDQVEAALDGMMMSGLHAFCGNGFWKKLLAHKTVRETYLNTIQAAELRGNAHVFRFEFGGITFERYRTGTQATASANGPFFGSEEVRFIPVGVQDLFITRFAPADYEETVNTIGLPRYARQWRKENGKGRNMEVQMNAISICTRPEALLSGVSTNN</sequence>
<proteinExistence type="predicted"/>
<gene>
    <name evidence="1" type="ordered locus">Mnod_2458</name>
</gene>
<evidence type="ECO:0000313" key="1">
    <source>
        <dbReference type="EMBL" id="ACL57428.1"/>
    </source>
</evidence>
<keyword evidence="2" id="KW-1185">Reference proteome</keyword>
<dbReference type="HOGENOM" id="CLU_067025_0_0_5"/>
<dbReference type="KEGG" id="mno:Mnod_2458"/>
<protein>
    <recommendedName>
        <fullName evidence="3">Major capsid protein</fullName>
    </recommendedName>
</protein>
<evidence type="ECO:0008006" key="3">
    <source>
        <dbReference type="Google" id="ProtNLM"/>
    </source>
</evidence>
<evidence type="ECO:0000313" key="2">
    <source>
        <dbReference type="Proteomes" id="UP000008207"/>
    </source>
</evidence>
<dbReference type="RefSeq" id="WP_015929108.1">
    <property type="nucleotide sequence ID" value="NC_011894.1"/>
</dbReference>
<dbReference type="OrthoDB" id="6388191at2"/>
<reference evidence="1 2" key="1">
    <citation type="submission" date="2009-01" db="EMBL/GenBank/DDBJ databases">
        <title>Complete sequence of chromosome of Methylobacterium nodulans ORS 2060.</title>
        <authorList>
            <consortium name="US DOE Joint Genome Institute"/>
            <person name="Lucas S."/>
            <person name="Copeland A."/>
            <person name="Lapidus A."/>
            <person name="Glavina del Rio T."/>
            <person name="Dalin E."/>
            <person name="Tice H."/>
            <person name="Bruce D."/>
            <person name="Goodwin L."/>
            <person name="Pitluck S."/>
            <person name="Sims D."/>
            <person name="Brettin T."/>
            <person name="Detter J.C."/>
            <person name="Han C."/>
            <person name="Larimer F."/>
            <person name="Land M."/>
            <person name="Hauser L."/>
            <person name="Kyrpides N."/>
            <person name="Ivanova N."/>
            <person name="Marx C.J."/>
            <person name="Richardson P."/>
        </authorList>
    </citation>
    <scope>NUCLEOTIDE SEQUENCE [LARGE SCALE GENOMIC DNA]</scope>
    <source>
        <strain evidence="2">LMG 21967 / CNCM I-2342 / ORS 2060</strain>
    </source>
</reference>
<dbReference type="InterPro" id="IPR005564">
    <property type="entry name" value="Major_capsid_GpE"/>
</dbReference>
<accession>B8ICL7</accession>